<evidence type="ECO:0000313" key="7">
    <source>
        <dbReference type="EMBL" id="MEJ6400886.1"/>
    </source>
</evidence>
<feature type="domain" description="ABC-2 type transporter transmembrane" evidence="6">
    <location>
        <begin position="19"/>
        <end position="376"/>
    </location>
</feature>
<protein>
    <submittedName>
        <fullName evidence="7">ABC transporter permease</fullName>
    </submittedName>
</protein>
<evidence type="ECO:0000256" key="3">
    <source>
        <dbReference type="ARBA" id="ARBA00022989"/>
    </source>
</evidence>
<dbReference type="PANTHER" id="PTHR43471">
    <property type="entry name" value="ABC TRANSPORTER PERMEASE"/>
    <property type="match status" value="1"/>
</dbReference>
<keyword evidence="8" id="KW-1185">Reference proteome</keyword>
<evidence type="ECO:0000256" key="4">
    <source>
        <dbReference type="ARBA" id="ARBA00023136"/>
    </source>
</evidence>
<sequence>MSKLFTIISETYTSQVKSKSFILMLLLPFIFVIITAGSGFISGNSANNAQEQYAVIANSNIKNGIVKSDGDEIDSSVKTIPEAKAKIKTGDLVGYVTVEQSNDQLQVNYVGDQSLDSDIKDDLMRIVAIEQSQLNIHNGNLTNDQLAKLSIQPTFKSKVQNNNKSNESIIKLISLDALIFILYILLLMYSGITASVIAKEKGSKIIEIIFSSTSPVKYFIGKISGVILMMLTQLAVYVAIIGGSYQFLKRTPFMKKMLSEYEPVINKILGNLININFVFIVLGLIIGILLSAACGALVARKEDAAKAAQPVVFLIMILFFSSLMLQNNSNQIIAKVLSYIPVTSTFFMPIRVINGQVSGLNIAISLVILIVFIWGLIYGIAKIYKGLMLQNDDSGWLKSLIHGIKYH</sequence>
<feature type="transmembrane region" description="Helical" evidence="5">
    <location>
        <begin position="332"/>
        <end position="350"/>
    </location>
</feature>
<dbReference type="Proteomes" id="UP001370590">
    <property type="component" value="Unassembled WGS sequence"/>
</dbReference>
<feature type="transmembrane region" description="Helical" evidence="5">
    <location>
        <begin position="310"/>
        <end position="326"/>
    </location>
</feature>
<reference evidence="7 8" key="1">
    <citation type="submission" date="2023-10" db="EMBL/GenBank/DDBJ databases">
        <title>Nicoliella lavandulae sp. nov. isolated from Lavandula angustifolia flowers.</title>
        <authorList>
            <person name="Alcantara C."/>
            <person name="Zuniga M."/>
            <person name="Landete J.M."/>
            <person name="Monedero V."/>
        </authorList>
    </citation>
    <scope>NUCLEOTIDE SEQUENCE [LARGE SCALE GENOMIC DNA]</scope>
    <source>
        <strain evidence="7 8">Es01</strain>
    </source>
</reference>
<comment type="subcellular location">
    <subcellularLocation>
        <location evidence="1">Membrane</location>
        <topology evidence="1">Multi-pass membrane protein</topology>
    </subcellularLocation>
</comment>
<evidence type="ECO:0000256" key="1">
    <source>
        <dbReference type="ARBA" id="ARBA00004141"/>
    </source>
</evidence>
<feature type="transmembrane region" description="Helical" evidence="5">
    <location>
        <begin position="219"/>
        <end position="248"/>
    </location>
</feature>
<feature type="transmembrane region" description="Helical" evidence="5">
    <location>
        <begin position="177"/>
        <end position="198"/>
    </location>
</feature>
<feature type="transmembrane region" description="Helical" evidence="5">
    <location>
        <begin position="21"/>
        <end position="41"/>
    </location>
</feature>
<accession>A0ABU8SLX8</accession>
<evidence type="ECO:0000313" key="8">
    <source>
        <dbReference type="Proteomes" id="UP001370590"/>
    </source>
</evidence>
<feature type="transmembrane region" description="Helical" evidence="5">
    <location>
        <begin position="268"/>
        <end position="298"/>
    </location>
</feature>
<dbReference type="InterPro" id="IPR013525">
    <property type="entry name" value="ABC2_TM"/>
</dbReference>
<evidence type="ECO:0000259" key="6">
    <source>
        <dbReference type="Pfam" id="PF12698"/>
    </source>
</evidence>
<evidence type="ECO:0000256" key="5">
    <source>
        <dbReference type="SAM" id="Phobius"/>
    </source>
</evidence>
<feature type="transmembrane region" description="Helical" evidence="5">
    <location>
        <begin position="362"/>
        <end position="381"/>
    </location>
</feature>
<proteinExistence type="predicted"/>
<dbReference type="RefSeq" id="WP_339960740.1">
    <property type="nucleotide sequence ID" value="NZ_JAWMWH010000003.1"/>
</dbReference>
<dbReference type="Pfam" id="PF12698">
    <property type="entry name" value="ABC2_membrane_3"/>
    <property type="match status" value="1"/>
</dbReference>
<comment type="caution">
    <text evidence="7">The sequence shown here is derived from an EMBL/GenBank/DDBJ whole genome shotgun (WGS) entry which is preliminary data.</text>
</comment>
<keyword evidence="2 5" id="KW-0812">Transmembrane</keyword>
<keyword evidence="3 5" id="KW-1133">Transmembrane helix</keyword>
<dbReference type="EMBL" id="JAWMWH010000003">
    <property type="protein sequence ID" value="MEJ6400886.1"/>
    <property type="molecule type" value="Genomic_DNA"/>
</dbReference>
<organism evidence="7 8">
    <name type="scientific">Nicoliella lavandulae</name>
    <dbReference type="NCBI Taxonomy" id="3082954"/>
    <lineage>
        <taxon>Bacteria</taxon>
        <taxon>Bacillati</taxon>
        <taxon>Bacillota</taxon>
        <taxon>Bacilli</taxon>
        <taxon>Lactobacillales</taxon>
        <taxon>Lactobacillaceae</taxon>
        <taxon>Nicoliella</taxon>
    </lineage>
</organism>
<keyword evidence="4 5" id="KW-0472">Membrane</keyword>
<evidence type="ECO:0000256" key="2">
    <source>
        <dbReference type="ARBA" id="ARBA00022692"/>
    </source>
</evidence>
<name>A0ABU8SLX8_9LACO</name>
<gene>
    <name evidence="7" type="ORF">R4146_06985</name>
</gene>